<evidence type="ECO:0000313" key="1">
    <source>
        <dbReference type="EMBL" id="PNR34695.1"/>
    </source>
</evidence>
<evidence type="ECO:0000313" key="2">
    <source>
        <dbReference type="EnsemblPlants" id="PAC:32982271.CDS.1"/>
    </source>
</evidence>
<keyword evidence="3" id="KW-1185">Reference proteome</keyword>
<dbReference type="EnsemblPlants" id="Pp3c18_977V3.1">
    <property type="protein sequence ID" value="PAC:32982271.CDS.1"/>
    <property type="gene ID" value="Pp3c18_977"/>
</dbReference>
<accession>A0A2K1IZJ0</accession>
<reference evidence="2" key="3">
    <citation type="submission" date="2020-12" db="UniProtKB">
        <authorList>
            <consortium name="EnsemblPlants"/>
        </authorList>
    </citation>
    <scope>IDENTIFICATION</scope>
</reference>
<sequence>MKEIGSYIKGSEGEKKDSFQIITMEGQGIQKFEGNVEIKDLKTNDNTVGSYGYSILNKFVQVGDGNLSKKFLGDNKAFSTFERGEDVLPNTLDYVEELKVEPLQKIDYGSIEGYNHKDYMNSQHYDVRSGGIMHGSDDENQIAYGYETTYELDERNYEFSHDYYKEGCEIAQGYDTKCSCETTKDYYESYETF</sequence>
<dbReference type="InParanoid" id="A0A2K1IZJ0"/>
<dbReference type="Gramene" id="Pp3c18_977V3.1">
    <property type="protein sequence ID" value="PAC:32982271.CDS.1"/>
    <property type="gene ID" value="Pp3c18_977"/>
</dbReference>
<organism evidence="1">
    <name type="scientific">Physcomitrium patens</name>
    <name type="common">Spreading-leaved earth moss</name>
    <name type="synonym">Physcomitrella patens</name>
    <dbReference type="NCBI Taxonomy" id="3218"/>
    <lineage>
        <taxon>Eukaryota</taxon>
        <taxon>Viridiplantae</taxon>
        <taxon>Streptophyta</taxon>
        <taxon>Embryophyta</taxon>
        <taxon>Bryophyta</taxon>
        <taxon>Bryophytina</taxon>
        <taxon>Bryopsida</taxon>
        <taxon>Funariidae</taxon>
        <taxon>Funariales</taxon>
        <taxon>Funariaceae</taxon>
        <taxon>Physcomitrium</taxon>
    </lineage>
</organism>
<name>A0A2K1IZJ0_PHYPA</name>
<dbReference type="Proteomes" id="UP000006727">
    <property type="component" value="Chromosome 18"/>
</dbReference>
<evidence type="ECO:0000313" key="3">
    <source>
        <dbReference type="Proteomes" id="UP000006727"/>
    </source>
</evidence>
<proteinExistence type="predicted"/>
<dbReference type="EMBL" id="ABEU02000018">
    <property type="protein sequence ID" value="PNR34695.1"/>
    <property type="molecule type" value="Genomic_DNA"/>
</dbReference>
<protein>
    <submittedName>
        <fullName evidence="1 2">Uncharacterized protein</fullName>
    </submittedName>
</protein>
<gene>
    <name evidence="1" type="ORF">PHYPA_022593</name>
</gene>
<reference evidence="1 3" key="1">
    <citation type="journal article" date="2008" name="Science">
        <title>The Physcomitrella genome reveals evolutionary insights into the conquest of land by plants.</title>
        <authorList>
            <person name="Rensing S."/>
            <person name="Lang D."/>
            <person name="Zimmer A."/>
            <person name="Terry A."/>
            <person name="Salamov A."/>
            <person name="Shapiro H."/>
            <person name="Nishiyama T."/>
            <person name="Perroud P.-F."/>
            <person name="Lindquist E."/>
            <person name="Kamisugi Y."/>
            <person name="Tanahashi T."/>
            <person name="Sakakibara K."/>
            <person name="Fujita T."/>
            <person name="Oishi K."/>
            <person name="Shin-I T."/>
            <person name="Kuroki Y."/>
            <person name="Toyoda A."/>
            <person name="Suzuki Y."/>
            <person name="Hashimoto A."/>
            <person name="Yamaguchi K."/>
            <person name="Sugano A."/>
            <person name="Kohara Y."/>
            <person name="Fujiyama A."/>
            <person name="Anterola A."/>
            <person name="Aoki S."/>
            <person name="Ashton N."/>
            <person name="Barbazuk W.B."/>
            <person name="Barker E."/>
            <person name="Bennetzen J."/>
            <person name="Bezanilla M."/>
            <person name="Blankenship R."/>
            <person name="Cho S.H."/>
            <person name="Dutcher S."/>
            <person name="Estelle M."/>
            <person name="Fawcett J.A."/>
            <person name="Gundlach H."/>
            <person name="Hanada K."/>
            <person name="Heyl A."/>
            <person name="Hicks K.A."/>
            <person name="Hugh J."/>
            <person name="Lohr M."/>
            <person name="Mayer K."/>
            <person name="Melkozernov A."/>
            <person name="Murata T."/>
            <person name="Nelson D."/>
            <person name="Pils B."/>
            <person name="Prigge M."/>
            <person name="Reiss B."/>
            <person name="Renner T."/>
            <person name="Rombauts S."/>
            <person name="Rushton P."/>
            <person name="Sanderfoot A."/>
            <person name="Schween G."/>
            <person name="Shiu S.-H."/>
            <person name="Stueber K."/>
            <person name="Theodoulou F.L."/>
            <person name="Tu H."/>
            <person name="Van de Peer Y."/>
            <person name="Verrier P.J."/>
            <person name="Waters E."/>
            <person name="Wood A."/>
            <person name="Yang L."/>
            <person name="Cove D."/>
            <person name="Cuming A."/>
            <person name="Hasebe M."/>
            <person name="Lucas S."/>
            <person name="Mishler D.B."/>
            <person name="Reski R."/>
            <person name="Grigoriev I."/>
            <person name="Quatrano R.S."/>
            <person name="Boore J.L."/>
        </authorList>
    </citation>
    <scope>NUCLEOTIDE SEQUENCE [LARGE SCALE GENOMIC DNA]</scope>
    <source>
        <strain evidence="2 3">cv. Gransden 2004</strain>
    </source>
</reference>
<dbReference type="AlphaFoldDB" id="A0A2K1IZJ0"/>
<reference evidence="1 3" key="2">
    <citation type="journal article" date="2018" name="Plant J.">
        <title>The Physcomitrella patens chromosome-scale assembly reveals moss genome structure and evolution.</title>
        <authorList>
            <person name="Lang D."/>
            <person name="Ullrich K.K."/>
            <person name="Murat F."/>
            <person name="Fuchs J."/>
            <person name="Jenkins J."/>
            <person name="Haas F.B."/>
            <person name="Piednoel M."/>
            <person name="Gundlach H."/>
            <person name="Van Bel M."/>
            <person name="Meyberg R."/>
            <person name="Vives C."/>
            <person name="Morata J."/>
            <person name="Symeonidi A."/>
            <person name="Hiss M."/>
            <person name="Muchero W."/>
            <person name="Kamisugi Y."/>
            <person name="Saleh O."/>
            <person name="Blanc G."/>
            <person name="Decker E.L."/>
            <person name="van Gessel N."/>
            <person name="Grimwood J."/>
            <person name="Hayes R.D."/>
            <person name="Graham S.W."/>
            <person name="Gunter L.E."/>
            <person name="McDaniel S.F."/>
            <person name="Hoernstein S.N.W."/>
            <person name="Larsson A."/>
            <person name="Li F.W."/>
            <person name="Perroud P.F."/>
            <person name="Phillips J."/>
            <person name="Ranjan P."/>
            <person name="Rokshar D.S."/>
            <person name="Rothfels C.J."/>
            <person name="Schneider L."/>
            <person name="Shu S."/>
            <person name="Stevenson D.W."/>
            <person name="Thummler F."/>
            <person name="Tillich M."/>
            <person name="Villarreal Aguilar J.C."/>
            <person name="Widiez T."/>
            <person name="Wong G.K."/>
            <person name="Wymore A."/>
            <person name="Zhang Y."/>
            <person name="Zimmer A.D."/>
            <person name="Quatrano R.S."/>
            <person name="Mayer K.F.X."/>
            <person name="Goodstein D."/>
            <person name="Casacuberta J.M."/>
            <person name="Vandepoele K."/>
            <person name="Reski R."/>
            <person name="Cuming A.C."/>
            <person name="Tuskan G.A."/>
            <person name="Maumus F."/>
            <person name="Salse J."/>
            <person name="Schmutz J."/>
            <person name="Rensing S.A."/>
        </authorList>
    </citation>
    <scope>NUCLEOTIDE SEQUENCE [LARGE SCALE GENOMIC DNA]</scope>
    <source>
        <strain evidence="2 3">cv. Gransden 2004</strain>
    </source>
</reference>